<comment type="caution">
    <text evidence="2">The sequence shown here is derived from an EMBL/GenBank/DDBJ whole genome shotgun (WGS) entry which is preliminary data.</text>
</comment>
<gene>
    <name evidence="2" type="ORF">HYQ45_018104</name>
</gene>
<sequence length="87" mass="9853">MSVLAHRGPPPSLREEEARRREMKEEGQPQELSSKALHVHLLDYLIVSPPQSPHHHTYICRARFHDSCVSLSVPPSPHYPSGEPAEK</sequence>
<organism evidence="2 3">
    <name type="scientific">Verticillium longisporum</name>
    <name type="common">Verticillium dahliae var. longisporum</name>
    <dbReference type="NCBI Taxonomy" id="100787"/>
    <lineage>
        <taxon>Eukaryota</taxon>
        <taxon>Fungi</taxon>
        <taxon>Dikarya</taxon>
        <taxon>Ascomycota</taxon>
        <taxon>Pezizomycotina</taxon>
        <taxon>Sordariomycetes</taxon>
        <taxon>Hypocreomycetidae</taxon>
        <taxon>Glomerellales</taxon>
        <taxon>Plectosphaerellaceae</taxon>
        <taxon>Verticillium</taxon>
    </lineage>
</organism>
<reference evidence="2" key="1">
    <citation type="journal article" date="2021" name="Mol. Plant Pathol.">
        <title>A 20-kb lineage-specific genomic region tames virulence in pathogenic amphidiploid Verticillium longisporum.</title>
        <authorList>
            <person name="Harting R."/>
            <person name="Starke J."/>
            <person name="Kusch H."/>
            <person name="Poggeler S."/>
            <person name="Maurus I."/>
            <person name="Schluter R."/>
            <person name="Landesfeind M."/>
            <person name="Bulla I."/>
            <person name="Nowrousian M."/>
            <person name="de Jonge R."/>
            <person name="Stahlhut G."/>
            <person name="Hoff K.J."/>
            <person name="Asshauer K.P."/>
            <person name="Thurmer A."/>
            <person name="Stanke M."/>
            <person name="Daniel R."/>
            <person name="Morgenstern B."/>
            <person name="Thomma B.P.H.J."/>
            <person name="Kronstad J.W."/>
            <person name="Braus-Stromeyer S.A."/>
            <person name="Braus G.H."/>
        </authorList>
    </citation>
    <scope>NUCLEOTIDE SEQUENCE</scope>
    <source>
        <strain evidence="2">Vl32</strain>
    </source>
</reference>
<feature type="compositionally biased region" description="Basic and acidic residues" evidence="1">
    <location>
        <begin position="13"/>
        <end position="27"/>
    </location>
</feature>
<dbReference type="AlphaFoldDB" id="A0A8I2Z4M5"/>
<evidence type="ECO:0000313" key="2">
    <source>
        <dbReference type="EMBL" id="KAG7108462.1"/>
    </source>
</evidence>
<feature type="region of interest" description="Disordered" evidence="1">
    <location>
        <begin position="1"/>
        <end position="34"/>
    </location>
</feature>
<evidence type="ECO:0000313" key="3">
    <source>
        <dbReference type="Proteomes" id="UP000689129"/>
    </source>
</evidence>
<dbReference type="Proteomes" id="UP000689129">
    <property type="component" value="Unassembled WGS sequence"/>
</dbReference>
<protein>
    <submittedName>
        <fullName evidence="2">Uncharacterized protein</fullName>
    </submittedName>
</protein>
<accession>A0A8I2Z4M5</accession>
<proteinExistence type="predicted"/>
<dbReference type="EMBL" id="JAEMWZ010000677">
    <property type="protein sequence ID" value="KAG7108462.1"/>
    <property type="molecule type" value="Genomic_DNA"/>
</dbReference>
<name>A0A8I2Z4M5_VERLO</name>
<evidence type="ECO:0000256" key="1">
    <source>
        <dbReference type="SAM" id="MobiDB-lite"/>
    </source>
</evidence>